<feature type="compositionally biased region" description="Basic residues" evidence="1">
    <location>
        <begin position="1"/>
        <end position="11"/>
    </location>
</feature>
<comment type="caution">
    <text evidence="2">The sequence shown here is derived from an EMBL/GenBank/DDBJ whole genome shotgun (WGS) entry which is preliminary data.</text>
</comment>
<evidence type="ECO:0000313" key="2">
    <source>
        <dbReference type="EMBL" id="GFR87048.1"/>
    </source>
</evidence>
<organism evidence="2 3">
    <name type="scientific">Elysia marginata</name>
    <dbReference type="NCBI Taxonomy" id="1093978"/>
    <lineage>
        <taxon>Eukaryota</taxon>
        <taxon>Metazoa</taxon>
        <taxon>Spiralia</taxon>
        <taxon>Lophotrochozoa</taxon>
        <taxon>Mollusca</taxon>
        <taxon>Gastropoda</taxon>
        <taxon>Heterobranchia</taxon>
        <taxon>Euthyneura</taxon>
        <taxon>Panpulmonata</taxon>
        <taxon>Sacoglossa</taxon>
        <taxon>Placobranchoidea</taxon>
        <taxon>Plakobranchidae</taxon>
        <taxon>Elysia</taxon>
    </lineage>
</organism>
<accession>A0AAV4GQ28</accession>
<protein>
    <recommendedName>
        <fullName evidence="4">BZIP domain-containing protein</fullName>
    </recommendedName>
</protein>
<evidence type="ECO:0000313" key="3">
    <source>
        <dbReference type="Proteomes" id="UP000762676"/>
    </source>
</evidence>
<evidence type="ECO:0008006" key="4">
    <source>
        <dbReference type="Google" id="ProtNLM"/>
    </source>
</evidence>
<feature type="compositionally biased region" description="Basic and acidic residues" evidence="1">
    <location>
        <begin position="27"/>
        <end position="43"/>
    </location>
</feature>
<dbReference type="Proteomes" id="UP000762676">
    <property type="component" value="Unassembled WGS sequence"/>
</dbReference>
<feature type="region of interest" description="Disordered" evidence="1">
    <location>
        <begin position="1"/>
        <end position="95"/>
    </location>
</feature>
<name>A0AAV4GQ28_9GAST</name>
<feature type="compositionally biased region" description="Basic residues" evidence="1">
    <location>
        <begin position="44"/>
        <end position="62"/>
    </location>
</feature>
<dbReference type="AlphaFoldDB" id="A0AAV4GQ28"/>
<sequence length="95" mass="11249">MNKIYRPKQRQKNSYNTGETELVSGDRQSKVRAEREKRKADQGRKRKRGEHRQHRAIRLLHFLHKERNSPPSGHSSVRRKHCDLLKQEKPAATSL</sequence>
<keyword evidence="3" id="KW-1185">Reference proteome</keyword>
<reference evidence="2 3" key="1">
    <citation type="journal article" date="2021" name="Elife">
        <title>Chloroplast acquisition without the gene transfer in kleptoplastic sea slugs, Plakobranchus ocellatus.</title>
        <authorList>
            <person name="Maeda T."/>
            <person name="Takahashi S."/>
            <person name="Yoshida T."/>
            <person name="Shimamura S."/>
            <person name="Takaki Y."/>
            <person name="Nagai Y."/>
            <person name="Toyoda A."/>
            <person name="Suzuki Y."/>
            <person name="Arimoto A."/>
            <person name="Ishii H."/>
            <person name="Satoh N."/>
            <person name="Nishiyama T."/>
            <person name="Hasebe M."/>
            <person name="Maruyama T."/>
            <person name="Minagawa J."/>
            <person name="Obokata J."/>
            <person name="Shigenobu S."/>
        </authorList>
    </citation>
    <scope>NUCLEOTIDE SEQUENCE [LARGE SCALE GENOMIC DNA]</scope>
</reference>
<proteinExistence type="predicted"/>
<gene>
    <name evidence="2" type="ORF">ElyMa_002483000</name>
</gene>
<evidence type="ECO:0000256" key="1">
    <source>
        <dbReference type="SAM" id="MobiDB-lite"/>
    </source>
</evidence>
<dbReference type="EMBL" id="BMAT01005068">
    <property type="protein sequence ID" value="GFR87048.1"/>
    <property type="molecule type" value="Genomic_DNA"/>
</dbReference>